<dbReference type="SUPFAM" id="SSF48019">
    <property type="entry name" value="post-AAA+ oligomerization domain-like"/>
    <property type="match status" value="1"/>
</dbReference>
<dbReference type="InterPro" id="IPR003959">
    <property type="entry name" value="ATPase_AAA_core"/>
</dbReference>
<dbReference type="Proteomes" id="UP001165085">
    <property type="component" value="Unassembled WGS sequence"/>
</dbReference>
<evidence type="ECO:0000313" key="7">
    <source>
        <dbReference type="EMBL" id="GMH53455.1"/>
    </source>
</evidence>
<dbReference type="GO" id="GO:0006261">
    <property type="term" value="P:DNA-templated DNA replication"/>
    <property type="evidence" value="ECO:0007669"/>
    <property type="project" value="TreeGrafter"/>
</dbReference>
<dbReference type="InterPro" id="IPR003593">
    <property type="entry name" value="AAA+_ATPase"/>
</dbReference>
<dbReference type="EMBL" id="BRXY01000019">
    <property type="protein sequence ID" value="GMH53455.1"/>
    <property type="molecule type" value="Genomic_DNA"/>
</dbReference>
<dbReference type="FunFam" id="1.10.8.60:FF:000012">
    <property type="entry name" value="Replication factor C subunit 4"/>
    <property type="match status" value="1"/>
</dbReference>
<keyword evidence="3" id="KW-0547">Nucleotide-binding</keyword>
<feature type="compositionally biased region" description="Low complexity" evidence="5">
    <location>
        <begin position="9"/>
        <end position="29"/>
    </location>
</feature>
<evidence type="ECO:0000256" key="5">
    <source>
        <dbReference type="SAM" id="MobiDB-lite"/>
    </source>
</evidence>
<dbReference type="Gene3D" id="1.20.272.10">
    <property type="match status" value="1"/>
</dbReference>
<feature type="region of interest" description="Disordered" evidence="5">
    <location>
        <begin position="1"/>
        <end position="29"/>
    </location>
</feature>
<dbReference type="GO" id="GO:0003689">
    <property type="term" value="F:DNA clamp loader activity"/>
    <property type="evidence" value="ECO:0007669"/>
    <property type="project" value="TreeGrafter"/>
</dbReference>
<dbReference type="PANTHER" id="PTHR11669:SF5">
    <property type="entry name" value="REPLICATION FACTOR C SUBUNIT 2"/>
    <property type="match status" value="1"/>
</dbReference>
<dbReference type="InterPro" id="IPR047854">
    <property type="entry name" value="RFC_lid"/>
</dbReference>
<evidence type="ECO:0000256" key="3">
    <source>
        <dbReference type="ARBA" id="ARBA00022741"/>
    </source>
</evidence>
<dbReference type="InterPro" id="IPR013748">
    <property type="entry name" value="Rep_factorC_C"/>
</dbReference>
<name>A0A9W6ZP28_9STRA</name>
<keyword evidence="4" id="KW-0067">ATP-binding</keyword>
<dbReference type="AlphaFoldDB" id="A0A9W6ZP28"/>
<gene>
    <name evidence="7" type="ORF">TrST_g1292</name>
</gene>
<dbReference type="GO" id="GO:0005634">
    <property type="term" value="C:nucleus"/>
    <property type="evidence" value="ECO:0007669"/>
    <property type="project" value="TreeGrafter"/>
</dbReference>
<dbReference type="CDD" id="cd00009">
    <property type="entry name" value="AAA"/>
    <property type="match status" value="1"/>
</dbReference>
<evidence type="ECO:0000256" key="2">
    <source>
        <dbReference type="ARBA" id="ARBA00022705"/>
    </source>
</evidence>
<reference evidence="8" key="1">
    <citation type="journal article" date="2023" name="Commun. Biol.">
        <title>Genome analysis of Parmales, the sister group of diatoms, reveals the evolutionary specialization of diatoms from phago-mixotrophs to photoautotrophs.</title>
        <authorList>
            <person name="Ban H."/>
            <person name="Sato S."/>
            <person name="Yoshikawa S."/>
            <person name="Yamada K."/>
            <person name="Nakamura Y."/>
            <person name="Ichinomiya M."/>
            <person name="Sato N."/>
            <person name="Blanc-Mathieu R."/>
            <person name="Endo H."/>
            <person name="Kuwata A."/>
            <person name="Ogata H."/>
        </authorList>
    </citation>
    <scope>NUCLEOTIDE SEQUENCE [LARGE SCALE GENOMIC DNA]</scope>
    <source>
        <strain evidence="8">NIES 3701</strain>
    </source>
</reference>
<dbReference type="PANTHER" id="PTHR11669">
    <property type="entry name" value="REPLICATION FACTOR C / DNA POLYMERASE III GAMMA-TAU SUBUNIT"/>
    <property type="match status" value="1"/>
</dbReference>
<dbReference type="Gene3D" id="3.40.50.300">
    <property type="entry name" value="P-loop containing nucleotide triphosphate hydrolases"/>
    <property type="match status" value="1"/>
</dbReference>
<keyword evidence="8" id="KW-1185">Reference proteome</keyword>
<dbReference type="GO" id="GO:0003677">
    <property type="term" value="F:DNA binding"/>
    <property type="evidence" value="ECO:0007669"/>
    <property type="project" value="InterPro"/>
</dbReference>
<dbReference type="Gene3D" id="1.10.8.60">
    <property type="match status" value="1"/>
</dbReference>
<dbReference type="Pfam" id="PF08542">
    <property type="entry name" value="Rep_fac_C"/>
    <property type="match status" value="1"/>
</dbReference>
<evidence type="ECO:0000256" key="4">
    <source>
        <dbReference type="ARBA" id="ARBA00022840"/>
    </source>
</evidence>
<dbReference type="NCBIfam" id="NF001679">
    <property type="entry name" value="PRK00440.1"/>
    <property type="match status" value="1"/>
</dbReference>
<dbReference type="InterPro" id="IPR050238">
    <property type="entry name" value="DNA_Rep/Repair_Clamp_Loader"/>
</dbReference>
<dbReference type="GO" id="GO:0005663">
    <property type="term" value="C:DNA replication factor C complex"/>
    <property type="evidence" value="ECO:0007669"/>
    <property type="project" value="TreeGrafter"/>
</dbReference>
<dbReference type="GO" id="GO:0016887">
    <property type="term" value="F:ATP hydrolysis activity"/>
    <property type="evidence" value="ECO:0007669"/>
    <property type="project" value="InterPro"/>
</dbReference>
<dbReference type="GO" id="GO:0006281">
    <property type="term" value="P:DNA repair"/>
    <property type="evidence" value="ECO:0007669"/>
    <property type="project" value="TreeGrafter"/>
</dbReference>
<dbReference type="OrthoDB" id="4199794at2759"/>
<sequence length="358" mass="38904">MSTEVLPMPSSSVSPPAPPSSSSSKKSAPLELPWVEKYRPTLLSDVVGNEETTSRLQAIAEDGNLPNLIVSGPPGTGKTTSVKALALALLGDKCKVGVLELNASDSRGIDVVRNKIKSFAQSKITLPPSRHKIVILDEADSMTTAAQQALRRTMEVYSSTTRFALACNLSSKIIEPIQSRAAILRFTRLSDSQVLSRLIHVCTSEGVSYTSDGLEAIIFTAEGDMRNAINNLQATWAGFEHVNQGNVFKVCDQPHPETVKSILKYCSLGETKNAVSSMRSLYSTGYSCSDIISTIFKVTKSQNFQESMKLKFLREIGFAHVRIAEGNATLLQLLGLLGRMCEIGREMGEKGEEDMVIE</sequence>
<comment type="caution">
    <text evidence="7">The sequence shown here is derived from an EMBL/GenBank/DDBJ whole genome shotgun (WGS) entry which is preliminary data.</text>
</comment>
<dbReference type="FunFam" id="3.40.50.300:FF:003154">
    <property type="entry name" value="Serine/threonine-protein phosphatase"/>
    <property type="match status" value="1"/>
</dbReference>
<proteinExistence type="inferred from homology"/>
<accession>A0A9W6ZP28</accession>
<feature type="domain" description="AAA+ ATPase" evidence="6">
    <location>
        <begin position="64"/>
        <end position="200"/>
    </location>
</feature>
<dbReference type="Pfam" id="PF00004">
    <property type="entry name" value="AAA"/>
    <property type="match status" value="1"/>
</dbReference>
<dbReference type="CDD" id="cd18140">
    <property type="entry name" value="HLD_clamp_RFC"/>
    <property type="match status" value="1"/>
</dbReference>
<comment type="similarity">
    <text evidence="1">Belongs to the activator 1 small subunits family.</text>
</comment>
<evidence type="ECO:0000259" key="6">
    <source>
        <dbReference type="SMART" id="SM00382"/>
    </source>
</evidence>
<protein>
    <recommendedName>
        <fullName evidence="6">AAA+ ATPase domain-containing protein</fullName>
    </recommendedName>
</protein>
<dbReference type="SUPFAM" id="SSF52540">
    <property type="entry name" value="P-loop containing nucleoside triphosphate hydrolases"/>
    <property type="match status" value="1"/>
</dbReference>
<evidence type="ECO:0000313" key="8">
    <source>
        <dbReference type="Proteomes" id="UP001165085"/>
    </source>
</evidence>
<dbReference type="GO" id="GO:0005524">
    <property type="term" value="F:ATP binding"/>
    <property type="evidence" value="ECO:0007669"/>
    <property type="project" value="UniProtKB-KW"/>
</dbReference>
<dbReference type="InterPro" id="IPR008921">
    <property type="entry name" value="DNA_pol3_clamp-load_cplx_C"/>
</dbReference>
<evidence type="ECO:0000256" key="1">
    <source>
        <dbReference type="ARBA" id="ARBA00005378"/>
    </source>
</evidence>
<organism evidence="7 8">
    <name type="scientific">Triparma strigata</name>
    <dbReference type="NCBI Taxonomy" id="1606541"/>
    <lineage>
        <taxon>Eukaryota</taxon>
        <taxon>Sar</taxon>
        <taxon>Stramenopiles</taxon>
        <taxon>Ochrophyta</taxon>
        <taxon>Bolidophyceae</taxon>
        <taxon>Parmales</taxon>
        <taxon>Triparmaceae</taxon>
        <taxon>Triparma</taxon>
    </lineage>
</organism>
<keyword evidence="2" id="KW-0235">DNA replication</keyword>
<dbReference type="InterPro" id="IPR027417">
    <property type="entry name" value="P-loop_NTPase"/>
</dbReference>
<dbReference type="SMART" id="SM00382">
    <property type="entry name" value="AAA"/>
    <property type="match status" value="1"/>
</dbReference>